<dbReference type="Pfam" id="PF00581">
    <property type="entry name" value="Rhodanese"/>
    <property type="match status" value="1"/>
</dbReference>
<dbReference type="PROSITE" id="PS50206">
    <property type="entry name" value="RHODANESE_3"/>
    <property type="match status" value="1"/>
</dbReference>
<dbReference type="AlphaFoldDB" id="A0A9E5JMX4"/>
<comment type="caution">
    <text evidence="3">The sequence shown here is derived from an EMBL/GenBank/DDBJ whole genome shotgun (WGS) entry which is preliminary data.</text>
</comment>
<dbReference type="Proteomes" id="UP000818266">
    <property type="component" value="Unassembled WGS sequence"/>
</dbReference>
<reference evidence="3 4" key="2">
    <citation type="submission" date="2020-03" db="EMBL/GenBank/DDBJ databases">
        <title>Chryseoglobus sp. isolated from a deep-sea seamount.</title>
        <authorList>
            <person name="Zhang D.-C."/>
        </authorList>
    </citation>
    <scope>NUCLEOTIDE SEQUENCE [LARGE SCALE GENOMIC DNA]</scope>
    <source>
        <strain evidence="3 4">KN1116</strain>
    </source>
</reference>
<dbReference type="SMART" id="SM00450">
    <property type="entry name" value="RHOD"/>
    <property type="match status" value="1"/>
</dbReference>
<evidence type="ECO:0000256" key="1">
    <source>
        <dbReference type="SAM" id="SignalP"/>
    </source>
</evidence>
<organism evidence="3 4">
    <name type="scientific">Microcella pacifica</name>
    <dbReference type="NCBI Taxonomy" id="2591847"/>
    <lineage>
        <taxon>Bacteria</taxon>
        <taxon>Bacillati</taxon>
        <taxon>Actinomycetota</taxon>
        <taxon>Actinomycetes</taxon>
        <taxon>Micrococcales</taxon>
        <taxon>Microbacteriaceae</taxon>
        <taxon>Microcella</taxon>
    </lineage>
</organism>
<dbReference type="InterPro" id="IPR036873">
    <property type="entry name" value="Rhodanese-like_dom_sf"/>
</dbReference>
<accession>A0A9E5JMX4</accession>
<dbReference type="PANTHER" id="PTHR45431">
    <property type="entry name" value="RHODANESE-LIKE DOMAIN-CONTAINING PROTEIN 15, CHLOROPLASTIC"/>
    <property type="match status" value="1"/>
</dbReference>
<sequence length="121" mass="12435">MRRTISTLALSLTLALGLAACAPSAEPIDLEEGTVLLDVRTPGEFASGHLEGALNVDVQAADFDARVAELDPDAAYVVYCRTGNRSGQAIARMEALGFTDLTNGGSVESAAAATGIPIITD</sequence>
<dbReference type="InterPro" id="IPR052367">
    <property type="entry name" value="Thiosulfate_ST/Rhodanese-like"/>
</dbReference>
<name>A0A9E5JMX4_9MICO</name>
<evidence type="ECO:0000313" key="4">
    <source>
        <dbReference type="Proteomes" id="UP000818266"/>
    </source>
</evidence>
<dbReference type="Gene3D" id="3.40.250.10">
    <property type="entry name" value="Rhodanese-like domain"/>
    <property type="match status" value="1"/>
</dbReference>
<protein>
    <submittedName>
        <fullName evidence="3">Rhodanese-like domain-containing protein</fullName>
    </submittedName>
</protein>
<gene>
    <name evidence="3" type="ORF">FK219_010460</name>
</gene>
<keyword evidence="4" id="KW-1185">Reference proteome</keyword>
<dbReference type="RefSeq" id="WP_152582648.1">
    <property type="nucleotide sequence ID" value="NZ_VIKT02000018.1"/>
</dbReference>
<keyword evidence="1" id="KW-0732">Signal</keyword>
<evidence type="ECO:0000259" key="2">
    <source>
        <dbReference type="PROSITE" id="PS50206"/>
    </source>
</evidence>
<proteinExistence type="predicted"/>
<dbReference type="PANTHER" id="PTHR45431:SF3">
    <property type="entry name" value="RHODANESE-LIKE DOMAIN-CONTAINING PROTEIN 15, CHLOROPLASTIC"/>
    <property type="match status" value="1"/>
</dbReference>
<reference evidence="3 4" key="1">
    <citation type="submission" date="2019-06" db="EMBL/GenBank/DDBJ databases">
        <authorList>
            <person name="De-Chao Zhang Q."/>
        </authorList>
    </citation>
    <scope>NUCLEOTIDE SEQUENCE [LARGE SCALE GENOMIC DNA]</scope>
    <source>
        <strain evidence="3 4">KN1116</strain>
    </source>
</reference>
<feature type="chain" id="PRO_5039052691" evidence="1">
    <location>
        <begin position="26"/>
        <end position="121"/>
    </location>
</feature>
<feature type="signal peptide" evidence="1">
    <location>
        <begin position="1"/>
        <end position="25"/>
    </location>
</feature>
<dbReference type="CDD" id="cd00158">
    <property type="entry name" value="RHOD"/>
    <property type="match status" value="1"/>
</dbReference>
<dbReference type="OrthoDB" id="9800872at2"/>
<evidence type="ECO:0000313" key="3">
    <source>
        <dbReference type="EMBL" id="NHF63653.1"/>
    </source>
</evidence>
<dbReference type="PROSITE" id="PS51257">
    <property type="entry name" value="PROKAR_LIPOPROTEIN"/>
    <property type="match status" value="1"/>
</dbReference>
<dbReference type="EMBL" id="VIKT02000018">
    <property type="protein sequence ID" value="NHF63653.1"/>
    <property type="molecule type" value="Genomic_DNA"/>
</dbReference>
<dbReference type="SUPFAM" id="SSF52821">
    <property type="entry name" value="Rhodanese/Cell cycle control phosphatase"/>
    <property type="match status" value="1"/>
</dbReference>
<feature type="domain" description="Rhodanese" evidence="2">
    <location>
        <begin position="30"/>
        <end position="109"/>
    </location>
</feature>
<dbReference type="InterPro" id="IPR001763">
    <property type="entry name" value="Rhodanese-like_dom"/>
</dbReference>